<dbReference type="GO" id="GO:0008168">
    <property type="term" value="F:methyltransferase activity"/>
    <property type="evidence" value="ECO:0007669"/>
    <property type="project" value="UniProtKB-KW"/>
</dbReference>
<dbReference type="Proteomes" id="UP000529310">
    <property type="component" value="Unassembled WGS sequence"/>
</dbReference>
<keyword evidence="2" id="KW-0489">Methyltransferase</keyword>
<protein>
    <submittedName>
        <fullName evidence="2">SAM-dependent methyltransferase</fullName>
    </submittedName>
</protein>
<dbReference type="PANTHER" id="PTHR43464:SF82">
    <property type="entry name" value="METHYLTRANSFERASE DOMAIN-CONTAINING PROTEIN"/>
    <property type="match status" value="1"/>
</dbReference>
<evidence type="ECO:0000313" key="3">
    <source>
        <dbReference type="Proteomes" id="UP000529310"/>
    </source>
</evidence>
<keyword evidence="2" id="KW-0808">Transferase</keyword>
<dbReference type="InterPro" id="IPR029063">
    <property type="entry name" value="SAM-dependent_MTases_sf"/>
</dbReference>
<organism evidence="2 3">
    <name type="scientific">Microbacterium endophyticum</name>
    <dbReference type="NCBI Taxonomy" id="1526412"/>
    <lineage>
        <taxon>Bacteria</taxon>
        <taxon>Bacillati</taxon>
        <taxon>Actinomycetota</taxon>
        <taxon>Actinomycetes</taxon>
        <taxon>Micrococcales</taxon>
        <taxon>Microbacteriaceae</taxon>
        <taxon>Microbacterium</taxon>
    </lineage>
</organism>
<comment type="caution">
    <text evidence="2">The sequence shown here is derived from an EMBL/GenBank/DDBJ whole genome shotgun (WGS) entry which is preliminary data.</text>
</comment>
<evidence type="ECO:0000259" key="1">
    <source>
        <dbReference type="Pfam" id="PF13649"/>
    </source>
</evidence>
<feature type="domain" description="Methyltransferase" evidence="1">
    <location>
        <begin position="73"/>
        <end position="162"/>
    </location>
</feature>
<proteinExistence type="predicted"/>
<accession>A0A7W4V4M3</accession>
<gene>
    <name evidence="2" type="ORF">FHX49_002373</name>
</gene>
<dbReference type="GO" id="GO:0032259">
    <property type="term" value="P:methylation"/>
    <property type="evidence" value="ECO:0007669"/>
    <property type="project" value="UniProtKB-KW"/>
</dbReference>
<dbReference type="AlphaFoldDB" id="A0A7W4V4M3"/>
<dbReference type="PANTHER" id="PTHR43464">
    <property type="entry name" value="METHYLTRANSFERASE"/>
    <property type="match status" value="1"/>
</dbReference>
<keyword evidence="3" id="KW-1185">Reference proteome</keyword>
<name>A0A7W4V4M3_9MICO</name>
<sequence>MNGDDIDIEWADAREANLRNWNDRVAIHEEAYELSEFDNPRYVSRVVQDDLPVLSRFLPAQSLHGLELCHLQCHIGTDTVSLARAGASVTGVDFSAPALESARRLAERAQVRASWVLTDVLDAAAAVRTTFDVVYTSIGTITWLADLEKWATQIATLLKPGGVFFIRDGHPILYSLDEDAPDLQLRYRYFDVGSAQAWDDESTYAGNGKVTNTRTYEWPHPLSRIVMSLISAGLHIEFFDEGDTLPWRFSERMIEVDGGYAWPASERDVVPCTYTIVARNNRQAPKAP</sequence>
<dbReference type="SUPFAM" id="SSF53335">
    <property type="entry name" value="S-adenosyl-L-methionine-dependent methyltransferases"/>
    <property type="match status" value="1"/>
</dbReference>
<evidence type="ECO:0000313" key="2">
    <source>
        <dbReference type="EMBL" id="MBB2976787.1"/>
    </source>
</evidence>
<dbReference type="CDD" id="cd02440">
    <property type="entry name" value="AdoMet_MTases"/>
    <property type="match status" value="1"/>
</dbReference>
<dbReference type="RefSeq" id="WP_165138397.1">
    <property type="nucleotide sequence ID" value="NZ_CP049255.1"/>
</dbReference>
<dbReference type="EMBL" id="JACHWQ010000008">
    <property type="protein sequence ID" value="MBB2976787.1"/>
    <property type="molecule type" value="Genomic_DNA"/>
</dbReference>
<dbReference type="InterPro" id="IPR041698">
    <property type="entry name" value="Methyltransf_25"/>
</dbReference>
<dbReference type="Pfam" id="PF13649">
    <property type="entry name" value="Methyltransf_25"/>
    <property type="match status" value="1"/>
</dbReference>
<reference evidence="2 3" key="1">
    <citation type="submission" date="2020-08" db="EMBL/GenBank/DDBJ databases">
        <title>Sequencing the genomes of 1000 actinobacteria strains.</title>
        <authorList>
            <person name="Klenk H.-P."/>
        </authorList>
    </citation>
    <scope>NUCLEOTIDE SEQUENCE [LARGE SCALE GENOMIC DNA]</scope>
    <source>
        <strain evidence="2 3">DSM 27099</strain>
    </source>
</reference>
<dbReference type="Gene3D" id="3.40.50.150">
    <property type="entry name" value="Vaccinia Virus protein VP39"/>
    <property type="match status" value="1"/>
</dbReference>